<dbReference type="SMART" id="SM00233">
    <property type="entry name" value="PH"/>
    <property type="match status" value="1"/>
</dbReference>
<protein>
    <submittedName>
        <fullName evidence="6">Rho GTPase-activating protein 21-like isoform X1</fullName>
    </submittedName>
</protein>
<name>A0AAD8ATE3_BIOPF</name>
<dbReference type="SUPFAM" id="SSF50729">
    <property type="entry name" value="PH domain-like"/>
    <property type="match status" value="1"/>
</dbReference>
<feature type="domain" description="Rho-GAP" evidence="5">
    <location>
        <begin position="1423"/>
        <end position="1615"/>
    </location>
</feature>
<feature type="region of interest" description="Disordered" evidence="2">
    <location>
        <begin position="1127"/>
        <end position="1165"/>
    </location>
</feature>
<dbReference type="Proteomes" id="UP001233172">
    <property type="component" value="Unassembled WGS sequence"/>
</dbReference>
<evidence type="ECO:0000256" key="2">
    <source>
        <dbReference type="SAM" id="MobiDB-lite"/>
    </source>
</evidence>
<dbReference type="GO" id="GO:0005096">
    <property type="term" value="F:GTPase activator activity"/>
    <property type="evidence" value="ECO:0007669"/>
    <property type="project" value="UniProtKB-KW"/>
</dbReference>
<feature type="domain" description="PH" evidence="3">
    <location>
        <begin position="1204"/>
        <end position="1311"/>
    </location>
</feature>
<dbReference type="Gene3D" id="2.30.42.10">
    <property type="match status" value="1"/>
</dbReference>
<dbReference type="EMBL" id="JASAOG010000251">
    <property type="protein sequence ID" value="KAK0042119.1"/>
    <property type="molecule type" value="Genomic_DNA"/>
</dbReference>
<feature type="compositionally biased region" description="Polar residues" evidence="2">
    <location>
        <begin position="1948"/>
        <end position="1971"/>
    </location>
</feature>
<feature type="compositionally biased region" description="Basic and acidic residues" evidence="2">
    <location>
        <begin position="1718"/>
        <end position="1735"/>
    </location>
</feature>
<feature type="compositionally biased region" description="Basic and acidic residues" evidence="2">
    <location>
        <begin position="1373"/>
        <end position="1384"/>
    </location>
</feature>
<feature type="region of interest" description="Disordered" evidence="2">
    <location>
        <begin position="2029"/>
        <end position="2102"/>
    </location>
</feature>
<dbReference type="InterPro" id="IPR041681">
    <property type="entry name" value="PH_9"/>
</dbReference>
<dbReference type="InterPro" id="IPR001478">
    <property type="entry name" value="PDZ"/>
</dbReference>
<sequence length="2269" mass="253229">MSLQPISNFNRTRQFDFILIVPVGLLKRIQEGYTYFTLRTIGFRKATHALPCGLLDSGRLHILYPADCWIQEGYTYFTLQTVGFRKATHTSPCRLLHSGRLHILYPADCWIQEGYTYFTLRTVGFRKATHTLPCGLLDSRRLHILYPTDCWIQEGYTYFTLQTVAFRKATHTLPCGLLDSGRLHILHPTDCWIQEGYTYFTVRTVGFRKATHTSPYELLDSERLHILYPTDCWIQEGYTYFNLLTSPCGLLDSGRLHILHPADCWIQEGYTYFNLLTSPCGLLDSGRLHILHPADCWIQEGYTYFTLRTVITMFPLLVLVLNVLKKTGRDETQESRLSGSDSLLDWTGPHTIFIPRGAEGGFGFTLRHFVVYPPQSVLDSTDEQNTSSKTKGPYPRLCREWSLEPQDTIFVKSVKEASPAYYAGLNTGDRIIAVNGDSISGKSYRDVIAAIHQSGSTLKLLVVPKDEDILQMAYQSQTGDSMYSSTSSLADSRLSSHSQNVNVASSVGDLRTDGQAGHNKVKDFVYHQTSAQSKETSPAMTTNVTCSIQGKSKYSFGLYFPPKSGAAMNEPGTMGVSESNYDEASASHGVRKPVVSYRKTSLDESAALSASAKSREYFIRYSSDKAASDQRHRYSPRHSAYERYSCDNTKPTYMISRSQTVSAISPSQDSNKQYTSESGSSDNVDQRGVGVSVYSGGSHLSDSNSGSQTIVVHIPVEQHKVTRVSEPLRPSYGTTFALTRSPNTTHIEIQKSIVKPIVSQRKFQFESGRNENTPPVLPSGHNRYKTEIEKIRTQPKFSSIAMRKASFEQSPDRDPPGYEDENPEDRTGPSVETAQPTIKVRKMSSEPFNVSPHQIDRCTVPSNIPIRIYMTPSGSSVDIYTLDNSKNRLSQELSHTFKSSPEVFQYSPSASLSGPTGCETGTSGMADSGVWVKSYHSSSDMVDSVDSSGDHGNMPVVTASESEVNQISRPARKSSYLSAVNAPRSSSPKSEYPSGVDSRTSVVQGPPSHVAQSQTLATPESSVVNANPPRIFVQANYMTDNQSMSSMGSSHSLSSLSSGSLPVASSVISSNDGTNLNVPMRKKLPVESIEDQASKLHRRTSYLMATARDRTNVVPIEKAFSPPQLVTDHRIQPSVGSSAGVSPGGVSSTGGSLTGSSSSGSPVTGVSAIKHQNSIKLNKFFGENIPSIAESMEVKVSEQEEVPEVIRKGPLTCKVSVIEGKKCSDRSWKSVYAILRQTEMLLMREKEGNTTFHDDHHIPLKSCMVESARDYAKKKKNVFRLSTFNECEYLFQTEDRGTMLCWIQAIKSINEPEKAEKMEEMIASEREKTLQTNIEAGSSKMSPQMGQKVKKLSALSFKSKLTSSPSMRRKKSNASEKDKDESLKKGWKGRLPMMKSLKKHNEEPSLSSLTEQEVDNDKMQFGVHLEDCFSSPHNEFVPLIVELCTRIVEARGLEVVGVYRVPGNSAAVNALTEEFNRGIDTVNIDNEKLLDINVISSLLKSFFRKLPEPLIPADMYDAFIEANRYPDEDKRKLKIKRLLHLLPQHNNETFKHMAEHLNKVASYGNINKMDAKNLAIMFGPTLIRKKGDDTVSLVTDMSDQCRIVESIILHHEWFFSAWDQDNYIPMFTTVETVNVDDSQSVLKDDDEEADSAISAKQIISSIVGAASRKLRNQQAQSNDSLDMVDTCSLATTSSTTFNLDSTSRTKSLSSIASSRSASEEYLERKSSSRQMDIRKAAPIANSEPDLMEFEYADATSPTSLNFSRHFSDDSLTDKNDELEISHGLPSSLSRDAIHQTLKRIGNDVSTLLHTFEQKQLKDRERRRWQQEMIEREHLRTQLELEQEENHSVEDWLAWKGSLPVSRMPDLVSSSYLGPTYPYEETKFKSSAESKIETKRVAPQSLSLAPQQNQITRVGSHEDILSQTKFQKYDAGHSVTLRGQIKHKPPENVNKSFQTSTGIDKISNRPSSVRTSFNRRHGSLDSLIDMIEKQEKRASWASTDSEDGSDLLTSITTTFDQKLQILLNPKYKLTGRKTDPFNADHPKEISVNSSDSQKSRNSSTSYSFLDSTEKSFRDPSLHRSAKSDPKIGIASRFERNDSSGVSPVSMILSETSNLTQPKKNQFPDFKSFLTQSHGTDQQVPVVLTQPKKLDTSPRSTGVKKIEVKSQTSSSPRQEIINTLTNKNTYHLDNKENRKSHKRRRHTVGGMEDFDHMVALTRACADISQQRLSAWEQLRPAVKEDMPPGDMQTWIHKERLRGSTPDLSLSSSAGN</sequence>
<dbReference type="PROSITE" id="PS50003">
    <property type="entry name" value="PH_DOMAIN"/>
    <property type="match status" value="1"/>
</dbReference>
<dbReference type="PROSITE" id="PS50106">
    <property type="entry name" value="PDZ"/>
    <property type="match status" value="1"/>
</dbReference>
<dbReference type="PANTHER" id="PTHR23175:SF23">
    <property type="entry name" value="PDZ DOMAIN-CONTAINING PROTEIN"/>
    <property type="match status" value="1"/>
</dbReference>
<dbReference type="InterPro" id="IPR000198">
    <property type="entry name" value="RhoGAP_dom"/>
</dbReference>
<evidence type="ECO:0000313" key="7">
    <source>
        <dbReference type="Proteomes" id="UP001233172"/>
    </source>
</evidence>
<evidence type="ECO:0000256" key="1">
    <source>
        <dbReference type="ARBA" id="ARBA00022468"/>
    </source>
</evidence>
<feature type="region of interest" description="Disordered" evidence="2">
    <location>
        <begin position="2250"/>
        <end position="2269"/>
    </location>
</feature>
<feature type="domain" description="PDZ" evidence="4">
    <location>
        <begin position="351"/>
        <end position="466"/>
    </location>
</feature>
<feature type="region of interest" description="Disordered" evidence="2">
    <location>
        <begin position="765"/>
        <end position="784"/>
    </location>
</feature>
<dbReference type="SMART" id="SM00713">
    <property type="entry name" value="GYR"/>
    <property type="match status" value="5"/>
</dbReference>
<evidence type="ECO:0000313" key="6">
    <source>
        <dbReference type="EMBL" id="KAK0042119.1"/>
    </source>
</evidence>
<evidence type="ECO:0000259" key="5">
    <source>
        <dbReference type="PROSITE" id="PS50238"/>
    </source>
</evidence>
<dbReference type="InterPro" id="IPR036034">
    <property type="entry name" value="PDZ_sf"/>
</dbReference>
<dbReference type="SUPFAM" id="SSF48350">
    <property type="entry name" value="GTPase activation domain, GAP"/>
    <property type="match status" value="1"/>
</dbReference>
<dbReference type="InterPro" id="IPR008936">
    <property type="entry name" value="Rho_GTPase_activation_prot"/>
</dbReference>
<keyword evidence="7" id="KW-1185">Reference proteome</keyword>
<dbReference type="SMART" id="SM00324">
    <property type="entry name" value="RhoGAP"/>
    <property type="match status" value="1"/>
</dbReference>
<proteinExistence type="predicted"/>
<feature type="compositionally biased region" description="Polar residues" evidence="2">
    <location>
        <begin position="2259"/>
        <end position="2269"/>
    </location>
</feature>
<dbReference type="Gene3D" id="1.10.555.10">
    <property type="entry name" value="Rho GTPase activation protein"/>
    <property type="match status" value="1"/>
</dbReference>
<feature type="compositionally biased region" description="Low complexity" evidence="2">
    <location>
        <begin position="2045"/>
        <end position="2060"/>
    </location>
</feature>
<accession>A0AAD8ATE3</accession>
<dbReference type="PROSITE" id="PS50238">
    <property type="entry name" value="RHOGAP"/>
    <property type="match status" value="1"/>
</dbReference>
<dbReference type="GO" id="GO:0007165">
    <property type="term" value="P:signal transduction"/>
    <property type="evidence" value="ECO:0007669"/>
    <property type="project" value="InterPro"/>
</dbReference>
<feature type="compositionally biased region" description="Polar residues" evidence="2">
    <location>
        <begin position="975"/>
        <end position="989"/>
    </location>
</feature>
<dbReference type="InterPro" id="IPR004011">
    <property type="entry name" value="Gyr_motif"/>
</dbReference>
<dbReference type="Gene3D" id="2.30.29.30">
    <property type="entry name" value="Pleckstrin-homology domain (PH domain)/Phosphotyrosine-binding domain (PTB)"/>
    <property type="match status" value="1"/>
</dbReference>
<feature type="compositionally biased region" description="Polar residues" evidence="2">
    <location>
        <begin position="1010"/>
        <end position="1022"/>
    </location>
</feature>
<organism evidence="6 7">
    <name type="scientific">Biomphalaria pfeifferi</name>
    <name type="common">Bloodfluke planorb</name>
    <name type="synonym">Freshwater snail</name>
    <dbReference type="NCBI Taxonomy" id="112525"/>
    <lineage>
        <taxon>Eukaryota</taxon>
        <taxon>Metazoa</taxon>
        <taxon>Spiralia</taxon>
        <taxon>Lophotrochozoa</taxon>
        <taxon>Mollusca</taxon>
        <taxon>Gastropoda</taxon>
        <taxon>Heterobranchia</taxon>
        <taxon>Euthyneura</taxon>
        <taxon>Panpulmonata</taxon>
        <taxon>Hygrophila</taxon>
        <taxon>Lymnaeoidea</taxon>
        <taxon>Planorbidae</taxon>
        <taxon>Biomphalaria</taxon>
    </lineage>
</organism>
<feature type="compositionally biased region" description="Low complexity" evidence="2">
    <location>
        <begin position="1133"/>
        <end position="1165"/>
    </location>
</feature>
<reference evidence="6" key="1">
    <citation type="journal article" date="2023" name="PLoS Negl. Trop. Dis.">
        <title>A genome sequence for Biomphalaria pfeifferi, the major vector snail for the human-infecting parasite Schistosoma mansoni.</title>
        <authorList>
            <person name="Bu L."/>
            <person name="Lu L."/>
            <person name="Laidemitt M.R."/>
            <person name="Zhang S.M."/>
            <person name="Mutuku M."/>
            <person name="Mkoji G."/>
            <person name="Steinauer M."/>
            <person name="Loker E.S."/>
        </authorList>
    </citation>
    <scope>NUCLEOTIDE SEQUENCE</scope>
    <source>
        <strain evidence="6">KasaAsao</strain>
    </source>
</reference>
<feature type="region of interest" description="Disordered" evidence="2">
    <location>
        <begin position="805"/>
        <end position="837"/>
    </location>
</feature>
<evidence type="ECO:0000259" key="4">
    <source>
        <dbReference type="PROSITE" id="PS50106"/>
    </source>
</evidence>
<feature type="compositionally biased region" description="Low complexity" evidence="2">
    <location>
        <begin position="688"/>
        <end position="698"/>
    </location>
</feature>
<dbReference type="Pfam" id="PF00595">
    <property type="entry name" value="PDZ"/>
    <property type="match status" value="1"/>
</dbReference>
<dbReference type="InterPro" id="IPR011993">
    <property type="entry name" value="PH-like_dom_sf"/>
</dbReference>
<feature type="compositionally biased region" description="Polar residues" evidence="2">
    <location>
        <begin position="660"/>
        <end position="683"/>
    </location>
</feature>
<feature type="compositionally biased region" description="Polar residues" evidence="2">
    <location>
        <begin position="959"/>
        <end position="968"/>
    </location>
</feature>
<feature type="compositionally biased region" description="Basic and acidic residues" evidence="2">
    <location>
        <begin position="2066"/>
        <end position="2084"/>
    </location>
</feature>
<gene>
    <name evidence="6" type="ORF">Bpfe_028454</name>
</gene>
<feature type="region of interest" description="Disordered" evidence="2">
    <location>
        <begin position="660"/>
        <end position="706"/>
    </location>
</feature>
<dbReference type="PANTHER" id="PTHR23175">
    <property type="entry name" value="PDZ DOMAIN-CONTAINING PROTEIN"/>
    <property type="match status" value="1"/>
</dbReference>
<feature type="region of interest" description="Disordered" evidence="2">
    <location>
        <begin position="959"/>
        <end position="1022"/>
    </location>
</feature>
<feature type="compositionally biased region" description="Basic and acidic residues" evidence="2">
    <location>
        <begin position="2031"/>
        <end position="2043"/>
    </location>
</feature>
<evidence type="ECO:0000259" key="3">
    <source>
        <dbReference type="PROSITE" id="PS50003"/>
    </source>
</evidence>
<keyword evidence="1" id="KW-0343">GTPase activation</keyword>
<dbReference type="InterPro" id="IPR001849">
    <property type="entry name" value="PH_domain"/>
</dbReference>
<feature type="region of interest" description="Disordered" evidence="2">
    <location>
        <begin position="625"/>
        <end position="645"/>
    </location>
</feature>
<feature type="region of interest" description="Disordered" evidence="2">
    <location>
        <begin position="1942"/>
        <end position="1972"/>
    </location>
</feature>
<dbReference type="Pfam" id="PF15410">
    <property type="entry name" value="PH_9"/>
    <property type="match status" value="1"/>
</dbReference>
<feature type="region of interest" description="Disordered" evidence="2">
    <location>
        <begin position="1360"/>
        <end position="1409"/>
    </location>
</feature>
<dbReference type="SUPFAM" id="SSF50156">
    <property type="entry name" value="PDZ domain-like"/>
    <property type="match status" value="1"/>
</dbReference>
<reference evidence="6" key="2">
    <citation type="submission" date="2023-04" db="EMBL/GenBank/DDBJ databases">
        <authorList>
            <person name="Bu L."/>
            <person name="Lu L."/>
            <person name="Laidemitt M.R."/>
            <person name="Zhang S.M."/>
            <person name="Mutuku M."/>
            <person name="Mkoji G."/>
            <person name="Steinauer M."/>
            <person name="Loker E.S."/>
        </authorList>
    </citation>
    <scope>NUCLEOTIDE SEQUENCE</scope>
    <source>
        <strain evidence="6">KasaAsao</strain>
        <tissue evidence="6">Whole Snail</tissue>
    </source>
</reference>
<comment type="caution">
    <text evidence="6">The sequence shown here is derived from an EMBL/GenBank/DDBJ whole genome shotgun (WGS) entry which is preliminary data.</text>
</comment>
<dbReference type="Pfam" id="PF00620">
    <property type="entry name" value="RhoGAP"/>
    <property type="match status" value="1"/>
</dbReference>
<feature type="region of interest" description="Disordered" evidence="2">
    <location>
        <begin position="1718"/>
        <end position="1739"/>
    </location>
</feature>
<dbReference type="SMART" id="SM00228">
    <property type="entry name" value="PDZ"/>
    <property type="match status" value="1"/>
</dbReference>